<dbReference type="RefSeq" id="WP_063934766.1">
    <property type="nucleotide sequence ID" value="NZ_JPMI01000209.1"/>
</dbReference>
<keyword evidence="4" id="KW-0597">Phosphoprotein</keyword>
<evidence type="ECO:0000256" key="10">
    <source>
        <dbReference type="ARBA" id="ARBA00023136"/>
    </source>
</evidence>
<dbReference type="InterPro" id="IPR005467">
    <property type="entry name" value="His_kinase_dom"/>
</dbReference>
<evidence type="ECO:0000256" key="3">
    <source>
        <dbReference type="ARBA" id="ARBA00012438"/>
    </source>
</evidence>
<gene>
    <name evidence="14" type="ORF">Q664_28245</name>
</gene>
<dbReference type="Pfam" id="PF02518">
    <property type="entry name" value="HATPase_c"/>
    <property type="match status" value="1"/>
</dbReference>
<evidence type="ECO:0000259" key="12">
    <source>
        <dbReference type="PROSITE" id="PS50109"/>
    </source>
</evidence>
<dbReference type="InterPro" id="IPR003660">
    <property type="entry name" value="HAMP_dom"/>
</dbReference>
<evidence type="ECO:0000256" key="7">
    <source>
        <dbReference type="ARBA" id="ARBA00022777"/>
    </source>
</evidence>
<feature type="domain" description="Histidine kinase" evidence="12">
    <location>
        <begin position="331"/>
        <end position="544"/>
    </location>
</feature>
<dbReference type="EMBL" id="JPMI01000209">
    <property type="protein sequence ID" value="KFA90481.1"/>
    <property type="molecule type" value="Genomic_DNA"/>
</dbReference>
<comment type="caution">
    <text evidence="14">The sequence shown here is derived from an EMBL/GenBank/DDBJ whole genome shotgun (WGS) entry which is preliminary data.</text>
</comment>
<evidence type="ECO:0000256" key="6">
    <source>
        <dbReference type="ARBA" id="ARBA00022692"/>
    </source>
</evidence>
<feature type="transmembrane region" description="Helical" evidence="11">
    <location>
        <begin position="249"/>
        <end position="272"/>
    </location>
</feature>
<comment type="subcellular location">
    <subcellularLocation>
        <location evidence="2">Membrane</location>
    </subcellularLocation>
</comment>
<dbReference type="InterPro" id="IPR003661">
    <property type="entry name" value="HisK_dim/P_dom"/>
</dbReference>
<evidence type="ECO:0000256" key="5">
    <source>
        <dbReference type="ARBA" id="ARBA00022679"/>
    </source>
</evidence>
<keyword evidence="9" id="KW-0902">Two-component regulatory system</keyword>
<dbReference type="AlphaFoldDB" id="A0A084SPU6"/>
<dbReference type="PANTHER" id="PTHR45436">
    <property type="entry name" value="SENSOR HISTIDINE KINASE YKOH"/>
    <property type="match status" value="1"/>
</dbReference>
<proteinExistence type="predicted"/>
<dbReference type="InterPro" id="IPR036097">
    <property type="entry name" value="HisK_dim/P_sf"/>
</dbReference>
<evidence type="ECO:0000256" key="4">
    <source>
        <dbReference type="ARBA" id="ARBA00022553"/>
    </source>
</evidence>
<dbReference type="InterPro" id="IPR004358">
    <property type="entry name" value="Sig_transdc_His_kin-like_C"/>
</dbReference>
<keyword evidence="8 11" id="KW-1133">Transmembrane helix</keyword>
<dbReference type="PANTHER" id="PTHR45436:SF5">
    <property type="entry name" value="SENSOR HISTIDINE KINASE TRCS"/>
    <property type="match status" value="1"/>
</dbReference>
<dbReference type="GO" id="GO:0000155">
    <property type="term" value="F:phosphorelay sensor kinase activity"/>
    <property type="evidence" value="ECO:0007669"/>
    <property type="project" value="InterPro"/>
</dbReference>
<evidence type="ECO:0000256" key="11">
    <source>
        <dbReference type="SAM" id="Phobius"/>
    </source>
</evidence>
<evidence type="ECO:0000256" key="2">
    <source>
        <dbReference type="ARBA" id="ARBA00004370"/>
    </source>
</evidence>
<dbReference type="FunFam" id="1.10.287.130:FF:000001">
    <property type="entry name" value="Two-component sensor histidine kinase"/>
    <property type="match status" value="1"/>
</dbReference>
<dbReference type="EC" id="2.7.13.3" evidence="3"/>
<keyword evidence="6 11" id="KW-0812">Transmembrane</keyword>
<evidence type="ECO:0000313" key="15">
    <source>
        <dbReference type="Proteomes" id="UP000028547"/>
    </source>
</evidence>
<keyword evidence="10 11" id="KW-0472">Membrane</keyword>
<reference evidence="14 15" key="1">
    <citation type="submission" date="2014-07" db="EMBL/GenBank/DDBJ databases">
        <title>Draft Genome Sequence of Gephyronic Acid Producer, Cystobacter violaceus Strain Cb vi76.</title>
        <authorList>
            <person name="Stevens D.C."/>
            <person name="Young J."/>
            <person name="Carmichael R."/>
            <person name="Tan J."/>
            <person name="Taylor R.E."/>
        </authorList>
    </citation>
    <scope>NUCLEOTIDE SEQUENCE [LARGE SCALE GENOMIC DNA]</scope>
    <source>
        <strain evidence="14 15">Cb vi76</strain>
    </source>
</reference>
<dbReference type="PROSITE" id="PS50109">
    <property type="entry name" value="HIS_KIN"/>
    <property type="match status" value="1"/>
</dbReference>
<dbReference type="Proteomes" id="UP000028547">
    <property type="component" value="Unassembled WGS sequence"/>
</dbReference>
<name>A0A084SPU6_9BACT</name>
<dbReference type="SUPFAM" id="SSF55874">
    <property type="entry name" value="ATPase domain of HSP90 chaperone/DNA topoisomerase II/histidine kinase"/>
    <property type="match status" value="1"/>
</dbReference>
<dbReference type="GO" id="GO:0016020">
    <property type="term" value="C:membrane"/>
    <property type="evidence" value="ECO:0007669"/>
    <property type="project" value="UniProtKB-SubCell"/>
</dbReference>
<accession>A0A084SPU6</accession>
<dbReference type="CDD" id="cd00082">
    <property type="entry name" value="HisKA"/>
    <property type="match status" value="1"/>
</dbReference>
<evidence type="ECO:0000256" key="8">
    <source>
        <dbReference type="ARBA" id="ARBA00022989"/>
    </source>
</evidence>
<dbReference type="SMART" id="SM00387">
    <property type="entry name" value="HATPase_c"/>
    <property type="match status" value="1"/>
</dbReference>
<feature type="transmembrane region" description="Helical" evidence="11">
    <location>
        <begin position="20"/>
        <end position="41"/>
    </location>
</feature>
<dbReference type="InterPro" id="IPR036890">
    <property type="entry name" value="HATPase_C_sf"/>
</dbReference>
<dbReference type="InterPro" id="IPR050428">
    <property type="entry name" value="TCS_sensor_his_kinase"/>
</dbReference>
<keyword evidence="7 14" id="KW-0418">Kinase</keyword>
<organism evidence="14 15">
    <name type="scientific">Archangium violaceum Cb vi76</name>
    <dbReference type="NCBI Taxonomy" id="1406225"/>
    <lineage>
        <taxon>Bacteria</taxon>
        <taxon>Pseudomonadati</taxon>
        <taxon>Myxococcota</taxon>
        <taxon>Myxococcia</taxon>
        <taxon>Myxococcales</taxon>
        <taxon>Cystobacterineae</taxon>
        <taxon>Archangiaceae</taxon>
        <taxon>Archangium</taxon>
    </lineage>
</organism>
<evidence type="ECO:0000313" key="14">
    <source>
        <dbReference type="EMBL" id="KFA90481.1"/>
    </source>
</evidence>
<evidence type="ECO:0000256" key="1">
    <source>
        <dbReference type="ARBA" id="ARBA00000085"/>
    </source>
</evidence>
<dbReference type="Gene3D" id="1.10.287.130">
    <property type="match status" value="1"/>
</dbReference>
<dbReference type="SUPFAM" id="SSF47384">
    <property type="entry name" value="Homodimeric domain of signal transducing histidine kinase"/>
    <property type="match status" value="1"/>
</dbReference>
<dbReference type="InterPro" id="IPR003594">
    <property type="entry name" value="HATPase_dom"/>
</dbReference>
<keyword evidence="5" id="KW-0808">Transferase</keyword>
<feature type="domain" description="HAMP" evidence="13">
    <location>
        <begin position="269"/>
        <end position="323"/>
    </location>
</feature>
<comment type="catalytic activity">
    <reaction evidence="1">
        <text>ATP + protein L-histidine = ADP + protein N-phospho-L-histidine.</text>
        <dbReference type="EC" id="2.7.13.3"/>
    </reaction>
</comment>
<dbReference type="PRINTS" id="PR00344">
    <property type="entry name" value="BCTRLSENSOR"/>
</dbReference>
<evidence type="ECO:0000259" key="13">
    <source>
        <dbReference type="PROSITE" id="PS50885"/>
    </source>
</evidence>
<dbReference type="PROSITE" id="PS50885">
    <property type="entry name" value="HAMP"/>
    <property type="match status" value="1"/>
</dbReference>
<evidence type="ECO:0000256" key="9">
    <source>
        <dbReference type="ARBA" id="ARBA00023012"/>
    </source>
</evidence>
<dbReference type="Gene3D" id="3.30.565.10">
    <property type="entry name" value="Histidine kinase-like ATPase, C-terminal domain"/>
    <property type="match status" value="1"/>
</dbReference>
<dbReference type="Pfam" id="PF00512">
    <property type="entry name" value="HisKA"/>
    <property type="match status" value="1"/>
</dbReference>
<dbReference type="SMART" id="SM00388">
    <property type="entry name" value="HisKA"/>
    <property type="match status" value="1"/>
</dbReference>
<sequence>MALATGSRSPDRQRARPRLWMVFAAVGLGALIIALLGLAFVRVYDNQLIRQTESELIAQGVVVSSLYGELLREKIGAEAYGLTRLSPWPFASPADSNLRPILPSLRASDEALPAVEEPPVSAIPAEPRAREAGEQLSPLLAQVRRSTLAGIRVVDAQGVVVASSSMGLGTTLLARQEVQQALRGEPRSVLRQRLADPEDAPLASLSRDTGVRVTVVLPVLEGERVWGAVLLSRTPMTFAKALYADRWNLTATGLVLLGVVALMSLAAAALVVRPVRALVRQTRAIAASAPEGFEPVARPVVEELAELSESLAGMATALRDRNQYIRSFAANVSHEFKTPLASIQGAVELLRDSADAMSPEQRERFLANIDADARRLTRLVQRLLELARADSLVARPSRTEVGPLLEALAERGRARGLAVEVGAVPAGLVLGLPAEVLEDILWQLITNASQHGGEGVHVRLEADVAGEGRGRVVVRDDGGGISESNRARVFDAFFTTARERGGTGLGLTIAQSMLRAFGASLELLPSGLQQQRGVAFAVVEAAPRLWTGPASG</sequence>
<protein>
    <recommendedName>
        <fullName evidence="3">histidine kinase</fullName>
        <ecNumber evidence="3">2.7.13.3</ecNumber>
    </recommendedName>
</protein>